<dbReference type="GO" id="GO:0005762">
    <property type="term" value="C:mitochondrial large ribosomal subunit"/>
    <property type="evidence" value="ECO:0007669"/>
    <property type="project" value="TreeGrafter"/>
</dbReference>
<dbReference type="OMA" id="KRNTYNP"/>
<dbReference type="STRING" id="454130.A0A0U5C497"/>
<keyword evidence="6" id="KW-1185">Reference proteome</keyword>
<dbReference type="GO" id="GO:0003735">
    <property type="term" value="F:structural constituent of ribosome"/>
    <property type="evidence" value="ECO:0007669"/>
    <property type="project" value="InterPro"/>
</dbReference>
<evidence type="ECO:0000256" key="4">
    <source>
        <dbReference type="ARBA" id="ARBA00035274"/>
    </source>
</evidence>
<dbReference type="FunFam" id="1.10.287.3980:FF:000001">
    <property type="entry name" value="Mitochondrial ribosomal protein L34"/>
    <property type="match status" value="1"/>
</dbReference>
<sequence>MVQVESEIPRICCGWECKATPEIGRFAIINELYELNQYTQHSHLSHSLGRNRHFPTSGYLSRQSLGLPLSTRPTMLCLRCRAIPYTLRPAISSITKQTPVLCAIPSQVRPFSFAAAPTSTIRPTLPPTPTQSTTTASLSVLSQLPNIGAQQIRSFSASASLAGKRDTYNPSRRVQKRRHGFLARVKTRTGRAIIARRRAKGRKNLSW</sequence>
<dbReference type="Proteomes" id="UP000054771">
    <property type="component" value="Unassembled WGS sequence"/>
</dbReference>
<dbReference type="EMBL" id="CDMC01000003">
    <property type="protein sequence ID" value="CEL02700.1"/>
    <property type="molecule type" value="Genomic_DNA"/>
</dbReference>
<accession>A0A0U5C497</accession>
<dbReference type="PANTHER" id="PTHR14503">
    <property type="entry name" value="MITOCHONDRIAL RIBOSOMAL PROTEIN 34 FAMILY MEMBER"/>
    <property type="match status" value="1"/>
</dbReference>
<evidence type="ECO:0000313" key="6">
    <source>
        <dbReference type="Proteomes" id="UP000054771"/>
    </source>
</evidence>
<protein>
    <recommendedName>
        <fullName evidence="4">Large ribosomal subunit protein bL34m</fullName>
    </recommendedName>
</protein>
<gene>
    <name evidence="5" type="ORF">ASPCAL03865</name>
</gene>
<proteinExistence type="inferred from homology"/>
<evidence type="ECO:0000256" key="3">
    <source>
        <dbReference type="ARBA" id="ARBA00023274"/>
    </source>
</evidence>
<organism evidence="5 6">
    <name type="scientific">Aspergillus calidoustus</name>
    <dbReference type="NCBI Taxonomy" id="454130"/>
    <lineage>
        <taxon>Eukaryota</taxon>
        <taxon>Fungi</taxon>
        <taxon>Dikarya</taxon>
        <taxon>Ascomycota</taxon>
        <taxon>Pezizomycotina</taxon>
        <taxon>Eurotiomycetes</taxon>
        <taxon>Eurotiomycetidae</taxon>
        <taxon>Eurotiales</taxon>
        <taxon>Aspergillaceae</taxon>
        <taxon>Aspergillus</taxon>
        <taxon>Aspergillus subgen. Nidulantes</taxon>
    </lineage>
</organism>
<dbReference type="HAMAP" id="MF_00391">
    <property type="entry name" value="Ribosomal_bL34"/>
    <property type="match status" value="1"/>
</dbReference>
<dbReference type="GO" id="GO:0006412">
    <property type="term" value="P:translation"/>
    <property type="evidence" value="ECO:0007669"/>
    <property type="project" value="InterPro"/>
</dbReference>
<dbReference type="PANTHER" id="PTHR14503:SF4">
    <property type="entry name" value="LARGE RIBOSOMAL SUBUNIT PROTEIN BL34M"/>
    <property type="match status" value="1"/>
</dbReference>
<evidence type="ECO:0000313" key="5">
    <source>
        <dbReference type="EMBL" id="CEL02700.1"/>
    </source>
</evidence>
<dbReference type="Pfam" id="PF00468">
    <property type="entry name" value="Ribosomal_L34"/>
    <property type="match status" value="1"/>
</dbReference>
<comment type="similarity">
    <text evidence="1">Belongs to the bacterial ribosomal protein bL34 family.</text>
</comment>
<reference evidence="6" key="1">
    <citation type="journal article" date="2016" name="Genome Announc.">
        <title>Draft genome sequences of fungus Aspergillus calidoustus.</title>
        <authorList>
            <person name="Horn F."/>
            <person name="Linde J."/>
            <person name="Mattern D.J."/>
            <person name="Walther G."/>
            <person name="Guthke R."/>
            <person name="Scherlach K."/>
            <person name="Martin K."/>
            <person name="Brakhage A.A."/>
            <person name="Petzke L."/>
            <person name="Valiante V."/>
        </authorList>
    </citation>
    <scope>NUCLEOTIDE SEQUENCE [LARGE SCALE GENOMIC DNA]</scope>
    <source>
        <strain evidence="6">SF006504</strain>
    </source>
</reference>
<dbReference type="InterPro" id="IPR000271">
    <property type="entry name" value="Ribosomal_bL34"/>
</dbReference>
<evidence type="ECO:0000256" key="2">
    <source>
        <dbReference type="ARBA" id="ARBA00022980"/>
    </source>
</evidence>
<keyword evidence="2 5" id="KW-0689">Ribosomal protein</keyword>
<dbReference type="AlphaFoldDB" id="A0A0U5C497"/>
<dbReference type="OrthoDB" id="431691at2759"/>
<keyword evidence="3" id="KW-0687">Ribonucleoprotein</keyword>
<dbReference type="NCBIfam" id="TIGR01030">
    <property type="entry name" value="rpmH_bact"/>
    <property type="match status" value="1"/>
</dbReference>
<name>A0A0U5C497_ASPCI</name>
<dbReference type="Gene3D" id="1.10.287.3980">
    <property type="match status" value="1"/>
</dbReference>
<evidence type="ECO:0000256" key="1">
    <source>
        <dbReference type="ARBA" id="ARBA00010111"/>
    </source>
</evidence>